<reference evidence="2 3" key="1">
    <citation type="submission" date="2021-02" db="EMBL/GenBank/DDBJ databases">
        <title>Genome assembly of Pseudopithomyces chartarum.</title>
        <authorList>
            <person name="Jauregui R."/>
            <person name="Singh J."/>
            <person name="Voisey C."/>
        </authorList>
    </citation>
    <scope>NUCLEOTIDE SEQUENCE [LARGE SCALE GENOMIC DNA]</scope>
    <source>
        <strain evidence="2 3">AGR01</strain>
    </source>
</reference>
<dbReference type="Proteomes" id="UP001280581">
    <property type="component" value="Unassembled WGS sequence"/>
</dbReference>
<dbReference type="AlphaFoldDB" id="A0AAN6LZV7"/>
<feature type="region of interest" description="Disordered" evidence="1">
    <location>
        <begin position="1"/>
        <end position="28"/>
    </location>
</feature>
<gene>
    <name evidence="2" type="ORF">GRF29_44g1794631</name>
</gene>
<organism evidence="2 3">
    <name type="scientific">Pseudopithomyces chartarum</name>
    <dbReference type="NCBI Taxonomy" id="1892770"/>
    <lineage>
        <taxon>Eukaryota</taxon>
        <taxon>Fungi</taxon>
        <taxon>Dikarya</taxon>
        <taxon>Ascomycota</taxon>
        <taxon>Pezizomycotina</taxon>
        <taxon>Dothideomycetes</taxon>
        <taxon>Pleosporomycetidae</taxon>
        <taxon>Pleosporales</taxon>
        <taxon>Massarineae</taxon>
        <taxon>Didymosphaeriaceae</taxon>
        <taxon>Pseudopithomyces</taxon>
    </lineage>
</organism>
<sequence>MFALLGRPFDHPFDNPEAEPIPKTEPPAMLPMAETKPSKTVGDHEAVAQTTDEIGSTVIWLDTTAVDPITDAIESFAVDERRRNFHFLARNSHIYMNGEDLSVFRASPERTDHRIDKSKVDPASLSGCIWYTFSQPLWSLEDTVPIRCLTPPGATGQVTVNDMEVLDIDDTKSWMPLCTWMRTQFEWHDECDWKQRGGPQLQLENQITWWDNNGKQFDFFKLPLEMRQLLYLEFLGGGIILPQVRSKGARSRSVTFGHGDKTVPKDRVGSKIDPDIVHPDPKILLVCQRTYHEAKDAVWTRATKRFSSTSSFNRLNISQIRLHGHPKALNRVQLELPAAHYFELIGIRPRFGAPFAPMFAGDQAVALGLLKSFNTVKYLDFRFISPKHERAICPWGSIPRRAASSQEHSCQKVWIDWFFTLAFEHLLGWICKSHNEENKITRVKTIITMSGCIKKSTRDKWETIFPAEQKLKTHGGPPSFLDQLKDAAVEIRKTKQDDLPIKCDCSYPCSATNIPENGYVRFADSDLRRHVAGPEEAIQETYFSFKD</sequence>
<proteinExistence type="predicted"/>
<protein>
    <submittedName>
        <fullName evidence="2">Uncharacterized protein</fullName>
    </submittedName>
</protein>
<evidence type="ECO:0000256" key="1">
    <source>
        <dbReference type="SAM" id="MobiDB-lite"/>
    </source>
</evidence>
<comment type="caution">
    <text evidence="2">The sequence shown here is derived from an EMBL/GenBank/DDBJ whole genome shotgun (WGS) entry which is preliminary data.</text>
</comment>
<evidence type="ECO:0000313" key="3">
    <source>
        <dbReference type="Proteomes" id="UP001280581"/>
    </source>
</evidence>
<evidence type="ECO:0000313" key="2">
    <source>
        <dbReference type="EMBL" id="KAK3210146.1"/>
    </source>
</evidence>
<accession>A0AAN6LZV7</accession>
<dbReference type="EMBL" id="WVTA01000005">
    <property type="protein sequence ID" value="KAK3210146.1"/>
    <property type="molecule type" value="Genomic_DNA"/>
</dbReference>
<name>A0AAN6LZV7_9PLEO</name>
<keyword evidence="3" id="KW-1185">Reference proteome</keyword>